<dbReference type="Proteomes" id="UP000468591">
    <property type="component" value="Unassembled WGS sequence"/>
</dbReference>
<evidence type="ECO:0000256" key="6">
    <source>
        <dbReference type="ARBA" id="ARBA00047615"/>
    </source>
</evidence>
<dbReference type="AlphaFoldDB" id="A0A6P0C843"/>
<reference evidence="10 11" key="1">
    <citation type="submission" date="2020-01" db="EMBL/GenBank/DDBJ databases">
        <title>Sulfitobacter sediminilitoris sp. nov., isolated from a tidal flat.</title>
        <authorList>
            <person name="Park S."/>
            <person name="Yoon J.-H."/>
        </authorList>
    </citation>
    <scope>NUCLEOTIDE SEQUENCE [LARGE SCALE GENOMIC DNA]</scope>
    <source>
        <strain evidence="10 11">JBTF-M27</strain>
    </source>
</reference>
<dbReference type="SUPFAM" id="SSF52540">
    <property type="entry name" value="P-loop containing nucleoside triphosphate hydrolases"/>
    <property type="match status" value="1"/>
</dbReference>
<proteinExistence type="inferred from homology"/>
<dbReference type="GO" id="GO:0006220">
    <property type="term" value="P:pyrimidine nucleotide metabolic process"/>
    <property type="evidence" value="ECO:0007669"/>
    <property type="project" value="UniProtKB-UniRule"/>
</dbReference>
<keyword evidence="2 8" id="KW-0808">Transferase</keyword>
<comment type="catalytic activity">
    <reaction evidence="6 8">
        <text>dCMP + ATP = dCDP + ADP</text>
        <dbReference type="Rhea" id="RHEA:25094"/>
        <dbReference type="ChEBI" id="CHEBI:30616"/>
        <dbReference type="ChEBI" id="CHEBI:57566"/>
        <dbReference type="ChEBI" id="CHEBI:58593"/>
        <dbReference type="ChEBI" id="CHEBI:456216"/>
        <dbReference type="EC" id="2.7.4.25"/>
    </reaction>
</comment>
<keyword evidence="8" id="KW-0963">Cytoplasm</keyword>
<dbReference type="Gene3D" id="3.40.50.300">
    <property type="entry name" value="P-loop containing nucleotide triphosphate hydrolases"/>
    <property type="match status" value="1"/>
</dbReference>
<dbReference type="RefSeq" id="WP_164353294.1">
    <property type="nucleotide sequence ID" value="NZ_JAABNT010000004.1"/>
</dbReference>
<keyword evidence="3 8" id="KW-0547">Nucleotide-binding</keyword>
<dbReference type="GO" id="GO:0005737">
    <property type="term" value="C:cytoplasm"/>
    <property type="evidence" value="ECO:0007669"/>
    <property type="project" value="UniProtKB-SubCell"/>
</dbReference>
<feature type="binding site" evidence="8">
    <location>
        <begin position="13"/>
        <end position="21"/>
    </location>
    <ligand>
        <name>ATP</name>
        <dbReference type="ChEBI" id="CHEBI:30616"/>
    </ligand>
</feature>
<evidence type="ECO:0000256" key="7">
    <source>
        <dbReference type="ARBA" id="ARBA00048478"/>
    </source>
</evidence>
<comment type="caution">
    <text evidence="10">The sequence shown here is derived from an EMBL/GenBank/DDBJ whole genome shotgun (WGS) entry which is preliminary data.</text>
</comment>
<evidence type="ECO:0000256" key="5">
    <source>
        <dbReference type="ARBA" id="ARBA00022840"/>
    </source>
</evidence>
<organism evidence="10 11">
    <name type="scientific">Sulfitobacter sediminilitoris</name>
    <dbReference type="NCBI Taxonomy" id="2698830"/>
    <lineage>
        <taxon>Bacteria</taxon>
        <taxon>Pseudomonadati</taxon>
        <taxon>Pseudomonadota</taxon>
        <taxon>Alphaproteobacteria</taxon>
        <taxon>Rhodobacterales</taxon>
        <taxon>Roseobacteraceae</taxon>
        <taxon>Sulfitobacter</taxon>
    </lineage>
</organism>
<dbReference type="InterPro" id="IPR011994">
    <property type="entry name" value="Cytidylate_kinase_dom"/>
</dbReference>
<keyword evidence="5 8" id="KW-0067">ATP-binding</keyword>
<evidence type="ECO:0000313" key="11">
    <source>
        <dbReference type="Proteomes" id="UP000468591"/>
    </source>
</evidence>
<feature type="domain" description="Cytidylate kinase" evidence="9">
    <location>
        <begin position="9"/>
        <end position="48"/>
    </location>
</feature>
<accession>A0A6P0C843</accession>
<dbReference type="Pfam" id="PF02224">
    <property type="entry name" value="Cytidylate_kin"/>
    <property type="match status" value="2"/>
</dbReference>
<evidence type="ECO:0000313" key="10">
    <source>
        <dbReference type="EMBL" id="NEK22361.1"/>
    </source>
</evidence>
<dbReference type="EMBL" id="JAABNT010000004">
    <property type="protein sequence ID" value="NEK22361.1"/>
    <property type="molecule type" value="Genomic_DNA"/>
</dbReference>
<dbReference type="GO" id="GO:0005524">
    <property type="term" value="F:ATP binding"/>
    <property type="evidence" value="ECO:0007669"/>
    <property type="project" value="UniProtKB-UniRule"/>
</dbReference>
<dbReference type="CDD" id="cd02020">
    <property type="entry name" value="CMPK"/>
    <property type="match status" value="1"/>
</dbReference>
<comment type="similarity">
    <text evidence="1 8">Belongs to the cytidylate kinase family. Type 1 subfamily.</text>
</comment>
<protein>
    <recommendedName>
        <fullName evidence="8">Cytidylate kinase</fullName>
        <shortName evidence="8">CK</shortName>
        <ecNumber evidence="8">2.7.4.25</ecNumber>
    </recommendedName>
    <alternativeName>
        <fullName evidence="8">Cytidine monophosphate kinase</fullName>
        <shortName evidence="8">CMP kinase</shortName>
    </alternativeName>
</protein>
<dbReference type="GO" id="GO:0036431">
    <property type="term" value="F:dCMP kinase activity"/>
    <property type="evidence" value="ECO:0007669"/>
    <property type="project" value="InterPro"/>
</dbReference>
<evidence type="ECO:0000256" key="3">
    <source>
        <dbReference type="ARBA" id="ARBA00022741"/>
    </source>
</evidence>
<feature type="domain" description="Cytidylate kinase" evidence="9">
    <location>
        <begin position="63"/>
        <end position="202"/>
    </location>
</feature>
<keyword evidence="11" id="KW-1185">Reference proteome</keyword>
<evidence type="ECO:0000256" key="8">
    <source>
        <dbReference type="HAMAP-Rule" id="MF_00238"/>
    </source>
</evidence>
<comment type="catalytic activity">
    <reaction evidence="7 8">
        <text>CMP + ATP = CDP + ADP</text>
        <dbReference type="Rhea" id="RHEA:11600"/>
        <dbReference type="ChEBI" id="CHEBI:30616"/>
        <dbReference type="ChEBI" id="CHEBI:58069"/>
        <dbReference type="ChEBI" id="CHEBI:60377"/>
        <dbReference type="ChEBI" id="CHEBI:456216"/>
        <dbReference type="EC" id="2.7.4.25"/>
    </reaction>
</comment>
<dbReference type="HAMAP" id="MF_00238">
    <property type="entry name" value="Cytidyl_kinase_type1"/>
    <property type="match status" value="1"/>
</dbReference>
<evidence type="ECO:0000256" key="4">
    <source>
        <dbReference type="ARBA" id="ARBA00022777"/>
    </source>
</evidence>
<dbReference type="InterPro" id="IPR003136">
    <property type="entry name" value="Cytidylate_kin"/>
</dbReference>
<comment type="subcellular location">
    <subcellularLocation>
        <location evidence="8">Cytoplasm</location>
    </subcellularLocation>
</comment>
<gene>
    <name evidence="8" type="primary">cmk</name>
    <name evidence="10" type="ORF">GV827_08110</name>
</gene>
<name>A0A6P0C843_9RHOB</name>
<sequence length="209" mass="21921">MSTTRGFTVAIDGPAASGKGTISKAVAEHFGFAHLDTGLLYRAVGAKVLLGIEPVAAARALVPEDLDSDALRTPEIAQEASKVAALPEVRAALVDFQRSFAARAGGAVLDGRDIGTVICPAAQVKLFVIADAVVRARRRFAELTEKGIQTTFEDVLADVHARDERDMGRVDAPLRAADDAVEIDTTEMKIADAVAAAVALIEAKRDTGT</sequence>
<dbReference type="InterPro" id="IPR027417">
    <property type="entry name" value="P-loop_NTPase"/>
</dbReference>
<evidence type="ECO:0000259" key="9">
    <source>
        <dbReference type="Pfam" id="PF02224"/>
    </source>
</evidence>
<evidence type="ECO:0000256" key="1">
    <source>
        <dbReference type="ARBA" id="ARBA00009427"/>
    </source>
</evidence>
<dbReference type="EC" id="2.7.4.25" evidence="8"/>
<keyword evidence="4 8" id="KW-0418">Kinase</keyword>
<evidence type="ECO:0000256" key="2">
    <source>
        <dbReference type="ARBA" id="ARBA00022679"/>
    </source>
</evidence>